<feature type="region of interest" description="Disordered" evidence="1">
    <location>
        <begin position="264"/>
        <end position="295"/>
    </location>
</feature>
<organism evidence="3 4">
    <name type="scientific">Rhizopus stolonifer</name>
    <name type="common">Rhizopus nigricans</name>
    <dbReference type="NCBI Taxonomy" id="4846"/>
    <lineage>
        <taxon>Eukaryota</taxon>
        <taxon>Fungi</taxon>
        <taxon>Fungi incertae sedis</taxon>
        <taxon>Mucoromycota</taxon>
        <taxon>Mucoromycotina</taxon>
        <taxon>Mucoromycetes</taxon>
        <taxon>Mucorales</taxon>
        <taxon>Mucorineae</taxon>
        <taxon>Rhizopodaceae</taxon>
        <taxon>Rhizopus</taxon>
    </lineage>
</organism>
<feature type="region of interest" description="Disordered" evidence="1">
    <location>
        <begin position="1"/>
        <end position="39"/>
    </location>
</feature>
<feature type="non-terminal residue" evidence="3">
    <location>
        <position position="295"/>
    </location>
</feature>
<dbReference type="STRING" id="4846.A0A367ILF6"/>
<dbReference type="AlphaFoldDB" id="A0A367ILF6"/>
<protein>
    <submittedName>
        <fullName evidence="3">Ubiquitin-binding protein cue5</fullName>
    </submittedName>
</protein>
<dbReference type="InterPro" id="IPR009060">
    <property type="entry name" value="UBA-like_sf"/>
</dbReference>
<reference evidence="3 4" key="1">
    <citation type="journal article" date="2018" name="G3 (Bethesda)">
        <title>Phylogenetic and Phylogenomic Definition of Rhizopus Species.</title>
        <authorList>
            <person name="Gryganskyi A.P."/>
            <person name="Golan J."/>
            <person name="Dolatabadi S."/>
            <person name="Mondo S."/>
            <person name="Robb S."/>
            <person name="Idnurm A."/>
            <person name="Muszewska A."/>
            <person name="Steczkiewicz K."/>
            <person name="Masonjones S."/>
            <person name="Liao H.L."/>
            <person name="Gajdeczka M.T."/>
            <person name="Anike F."/>
            <person name="Vuek A."/>
            <person name="Anishchenko I.M."/>
            <person name="Voigt K."/>
            <person name="de Hoog G.S."/>
            <person name="Smith M.E."/>
            <person name="Heitman J."/>
            <person name="Vilgalys R."/>
            <person name="Stajich J.E."/>
        </authorList>
    </citation>
    <scope>NUCLEOTIDE SEQUENCE [LARGE SCALE GENOMIC DNA]</scope>
    <source>
        <strain evidence="3 4">LSU 92-RS-03</strain>
    </source>
</reference>
<evidence type="ECO:0000313" key="4">
    <source>
        <dbReference type="Proteomes" id="UP000253551"/>
    </source>
</evidence>
<gene>
    <name evidence="3" type="primary">CUE5_1</name>
    <name evidence="3" type="ORF">CU098_002977</name>
</gene>
<name>A0A367ILF6_RHIST</name>
<sequence>RMSGLNESLKEEKQVNVQQDSFPENEETQQPNVENQVSTEILPDNVRILKEAFPDIDTDVIEAILQSQNDNMDRSFELLLGMSDPQYQPTPPPMPPRPQTDTAPYAYWQQHEGMTADDQFRRDEEYAKQLALEDERKARQRQQQRREQDKDEDDSIFNFQEELPIIKEKVKEAGNAAKRKMLEFYNQLKASRNDNHFGSSNTTASSSIPATNAQYNQIIMKNASDDVIHVNPSPENLTTHTSTSDAQLKADEDFARQLAEEEKLEVRRQASTERNEPQPLQIPSRKQGSPVVITP</sequence>
<dbReference type="Gene3D" id="1.10.8.10">
    <property type="entry name" value="DNA helicase RuvA subunit, C-terminal domain"/>
    <property type="match status" value="1"/>
</dbReference>
<dbReference type="Proteomes" id="UP000253551">
    <property type="component" value="Unassembled WGS sequence"/>
</dbReference>
<feature type="compositionally biased region" description="Basic and acidic residues" evidence="1">
    <location>
        <begin position="264"/>
        <end position="276"/>
    </location>
</feature>
<comment type="caution">
    <text evidence="3">The sequence shown here is derived from an EMBL/GenBank/DDBJ whole genome shotgun (WGS) entry which is preliminary data.</text>
</comment>
<dbReference type="PANTHER" id="PTHR16461:SF5">
    <property type="entry name" value="TOLL-INTERACTING PROTEIN"/>
    <property type="match status" value="1"/>
</dbReference>
<dbReference type="GO" id="GO:0006511">
    <property type="term" value="P:ubiquitin-dependent protein catabolic process"/>
    <property type="evidence" value="ECO:0007669"/>
    <property type="project" value="TreeGrafter"/>
</dbReference>
<feature type="non-terminal residue" evidence="3">
    <location>
        <position position="1"/>
    </location>
</feature>
<dbReference type="Pfam" id="PF02845">
    <property type="entry name" value="CUE"/>
    <property type="match status" value="1"/>
</dbReference>
<dbReference type="PROSITE" id="PS51140">
    <property type="entry name" value="CUE"/>
    <property type="match status" value="1"/>
</dbReference>
<keyword evidence="4" id="KW-1185">Reference proteome</keyword>
<feature type="compositionally biased region" description="Pro residues" evidence="1">
    <location>
        <begin position="88"/>
        <end position="98"/>
    </location>
</feature>
<evidence type="ECO:0000256" key="1">
    <source>
        <dbReference type="SAM" id="MobiDB-lite"/>
    </source>
</evidence>
<dbReference type="EMBL" id="PJQM01007194">
    <property type="protein sequence ID" value="RCH78505.1"/>
    <property type="molecule type" value="Genomic_DNA"/>
</dbReference>
<dbReference type="SUPFAM" id="SSF46934">
    <property type="entry name" value="UBA-like"/>
    <property type="match status" value="1"/>
</dbReference>
<feature type="region of interest" description="Disordered" evidence="1">
    <location>
        <begin position="132"/>
        <end position="158"/>
    </location>
</feature>
<evidence type="ECO:0000259" key="2">
    <source>
        <dbReference type="PROSITE" id="PS51140"/>
    </source>
</evidence>
<dbReference type="InterPro" id="IPR003892">
    <property type="entry name" value="CUE"/>
</dbReference>
<dbReference type="PANTHER" id="PTHR16461">
    <property type="entry name" value="TOLL-INTERACTING PROTEIN"/>
    <property type="match status" value="1"/>
</dbReference>
<feature type="domain" description="CUE" evidence="2">
    <location>
        <begin position="41"/>
        <end position="84"/>
    </location>
</feature>
<dbReference type="SMART" id="SM00546">
    <property type="entry name" value="CUE"/>
    <property type="match status" value="1"/>
</dbReference>
<feature type="compositionally biased region" description="Polar residues" evidence="1">
    <location>
        <begin position="15"/>
        <end position="39"/>
    </location>
</feature>
<feature type="region of interest" description="Disordered" evidence="1">
    <location>
        <begin position="84"/>
        <end position="103"/>
    </location>
</feature>
<dbReference type="GO" id="GO:0031624">
    <property type="term" value="F:ubiquitin conjugating enzyme binding"/>
    <property type="evidence" value="ECO:0007669"/>
    <property type="project" value="TreeGrafter"/>
</dbReference>
<proteinExistence type="predicted"/>
<evidence type="ECO:0000313" key="3">
    <source>
        <dbReference type="EMBL" id="RCH78505.1"/>
    </source>
</evidence>
<dbReference type="GO" id="GO:0043130">
    <property type="term" value="F:ubiquitin binding"/>
    <property type="evidence" value="ECO:0007669"/>
    <property type="project" value="InterPro"/>
</dbReference>
<accession>A0A367ILF6</accession>
<dbReference type="GO" id="GO:0005737">
    <property type="term" value="C:cytoplasm"/>
    <property type="evidence" value="ECO:0007669"/>
    <property type="project" value="TreeGrafter"/>
</dbReference>
<dbReference type="OrthoDB" id="9942608at2759"/>